<keyword evidence="1" id="KW-0648">Protein biosynthesis</keyword>
<dbReference type="PANTHER" id="PTHR15004">
    <property type="entry name" value="GLUTAMYL-TRNA(GLN) AMIDOTRANSFERASE SUBUNIT C, MITOCHONDRIAL"/>
    <property type="match status" value="1"/>
</dbReference>
<keyword evidence="1" id="KW-0436">Ligase</keyword>
<evidence type="ECO:0000256" key="1">
    <source>
        <dbReference type="HAMAP-Rule" id="MF_00122"/>
    </source>
</evidence>
<sequence>MEVTDKLVDNLAALSRLSFNEAEKQEIKSDLEKMIAFVEKLQEVDTTGTEPLLHMTSVTDAFREDVVKGSMPKNEALKNAPLADSDYFKVPKVIQK</sequence>
<evidence type="ECO:0000313" key="3">
    <source>
        <dbReference type="Proteomes" id="UP000812270"/>
    </source>
</evidence>
<evidence type="ECO:0000313" key="2">
    <source>
        <dbReference type="EMBL" id="MBV4357006.1"/>
    </source>
</evidence>
<comment type="function">
    <text evidence="1">Allows the formation of correctly charged Asn-tRNA(Asn) or Gln-tRNA(Gln) through the transamidation of misacylated Asp-tRNA(Asn) or Glu-tRNA(Gln) in organisms which lack either or both of asparaginyl-tRNA or glutaminyl-tRNA synthetases. The reaction takes place in the presence of glutamine and ATP through an activated phospho-Asp-tRNA(Asn) or phospho-Glu-tRNA(Gln).</text>
</comment>
<dbReference type="GO" id="GO:0070681">
    <property type="term" value="P:glutaminyl-tRNAGln biosynthesis via transamidation"/>
    <property type="evidence" value="ECO:0007669"/>
    <property type="project" value="TreeGrafter"/>
</dbReference>
<dbReference type="GO" id="GO:0050567">
    <property type="term" value="F:glutaminyl-tRNA synthase (glutamine-hydrolyzing) activity"/>
    <property type="evidence" value="ECO:0007669"/>
    <property type="project" value="UniProtKB-UniRule"/>
</dbReference>
<dbReference type="Proteomes" id="UP000812270">
    <property type="component" value="Unassembled WGS sequence"/>
</dbReference>
<keyword evidence="1" id="KW-0547">Nucleotide-binding</keyword>
<comment type="subunit">
    <text evidence="1">Heterotrimer of A, B and C subunits.</text>
</comment>
<dbReference type="EMBL" id="JAHSPG010000003">
    <property type="protein sequence ID" value="MBV4357006.1"/>
    <property type="molecule type" value="Genomic_DNA"/>
</dbReference>
<dbReference type="HAMAP" id="MF_00122">
    <property type="entry name" value="GatC"/>
    <property type="match status" value="1"/>
</dbReference>
<name>A0A9E2S6I2_9BACT</name>
<gene>
    <name evidence="1 2" type="primary">gatC</name>
    <name evidence="2" type="ORF">KTO63_07620</name>
</gene>
<dbReference type="GO" id="GO:0006412">
    <property type="term" value="P:translation"/>
    <property type="evidence" value="ECO:0007669"/>
    <property type="project" value="UniProtKB-UniRule"/>
</dbReference>
<dbReference type="RefSeq" id="WP_217790633.1">
    <property type="nucleotide sequence ID" value="NZ_JAHSPG010000003.1"/>
</dbReference>
<dbReference type="NCBIfam" id="TIGR00135">
    <property type="entry name" value="gatC"/>
    <property type="match status" value="1"/>
</dbReference>
<dbReference type="AlphaFoldDB" id="A0A9E2S6I2"/>
<protein>
    <recommendedName>
        <fullName evidence="1">Aspartyl/glutamyl-tRNA(Asn/Gln) amidotransferase subunit C</fullName>
        <shortName evidence="1">Asp/Glu-ADT subunit C</shortName>
        <ecNumber evidence="1">6.3.5.-</ecNumber>
    </recommendedName>
</protein>
<dbReference type="EC" id="6.3.5.-" evidence="1"/>
<reference evidence="2" key="1">
    <citation type="submission" date="2021-06" db="EMBL/GenBank/DDBJ databases">
        <authorList>
            <person name="Huq M.A."/>
        </authorList>
    </citation>
    <scope>NUCLEOTIDE SEQUENCE</scope>
    <source>
        <strain evidence="2">MAH-26</strain>
    </source>
</reference>
<dbReference type="Pfam" id="PF02686">
    <property type="entry name" value="GatC"/>
    <property type="match status" value="1"/>
</dbReference>
<keyword evidence="1" id="KW-0067">ATP-binding</keyword>
<dbReference type="GO" id="GO:0006450">
    <property type="term" value="P:regulation of translational fidelity"/>
    <property type="evidence" value="ECO:0007669"/>
    <property type="project" value="InterPro"/>
</dbReference>
<dbReference type="InterPro" id="IPR003837">
    <property type="entry name" value="GatC"/>
</dbReference>
<comment type="catalytic activity">
    <reaction evidence="1">
        <text>L-aspartyl-tRNA(Asn) + L-glutamine + ATP + H2O = L-asparaginyl-tRNA(Asn) + L-glutamate + ADP + phosphate + 2 H(+)</text>
        <dbReference type="Rhea" id="RHEA:14513"/>
        <dbReference type="Rhea" id="RHEA-COMP:9674"/>
        <dbReference type="Rhea" id="RHEA-COMP:9677"/>
        <dbReference type="ChEBI" id="CHEBI:15377"/>
        <dbReference type="ChEBI" id="CHEBI:15378"/>
        <dbReference type="ChEBI" id="CHEBI:29985"/>
        <dbReference type="ChEBI" id="CHEBI:30616"/>
        <dbReference type="ChEBI" id="CHEBI:43474"/>
        <dbReference type="ChEBI" id="CHEBI:58359"/>
        <dbReference type="ChEBI" id="CHEBI:78515"/>
        <dbReference type="ChEBI" id="CHEBI:78516"/>
        <dbReference type="ChEBI" id="CHEBI:456216"/>
    </reaction>
</comment>
<dbReference type="PANTHER" id="PTHR15004:SF0">
    <property type="entry name" value="GLUTAMYL-TRNA(GLN) AMIDOTRANSFERASE SUBUNIT C, MITOCHONDRIAL"/>
    <property type="match status" value="1"/>
</dbReference>
<keyword evidence="3" id="KW-1185">Reference proteome</keyword>
<comment type="catalytic activity">
    <reaction evidence="1">
        <text>L-glutamyl-tRNA(Gln) + L-glutamine + ATP + H2O = L-glutaminyl-tRNA(Gln) + L-glutamate + ADP + phosphate + H(+)</text>
        <dbReference type="Rhea" id="RHEA:17521"/>
        <dbReference type="Rhea" id="RHEA-COMP:9681"/>
        <dbReference type="Rhea" id="RHEA-COMP:9684"/>
        <dbReference type="ChEBI" id="CHEBI:15377"/>
        <dbReference type="ChEBI" id="CHEBI:15378"/>
        <dbReference type="ChEBI" id="CHEBI:29985"/>
        <dbReference type="ChEBI" id="CHEBI:30616"/>
        <dbReference type="ChEBI" id="CHEBI:43474"/>
        <dbReference type="ChEBI" id="CHEBI:58359"/>
        <dbReference type="ChEBI" id="CHEBI:78520"/>
        <dbReference type="ChEBI" id="CHEBI:78521"/>
        <dbReference type="ChEBI" id="CHEBI:456216"/>
    </reaction>
</comment>
<dbReference type="GO" id="GO:0005524">
    <property type="term" value="F:ATP binding"/>
    <property type="evidence" value="ECO:0007669"/>
    <property type="project" value="UniProtKB-KW"/>
</dbReference>
<comment type="similarity">
    <text evidence="1">Belongs to the GatC family.</text>
</comment>
<organism evidence="2 3">
    <name type="scientific">Pinibacter aurantiacus</name>
    <dbReference type="NCBI Taxonomy" id="2851599"/>
    <lineage>
        <taxon>Bacteria</taxon>
        <taxon>Pseudomonadati</taxon>
        <taxon>Bacteroidota</taxon>
        <taxon>Chitinophagia</taxon>
        <taxon>Chitinophagales</taxon>
        <taxon>Chitinophagaceae</taxon>
        <taxon>Pinibacter</taxon>
    </lineage>
</organism>
<comment type="caution">
    <text evidence="2">The sequence shown here is derived from an EMBL/GenBank/DDBJ whole genome shotgun (WGS) entry which is preliminary data.</text>
</comment>
<accession>A0A9E2S6I2</accession>
<proteinExistence type="inferred from homology"/>